<protein>
    <recommendedName>
        <fullName evidence="3">Transposase IS4-like domain-containing protein</fullName>
    </recommendedName>
</protein>
<dbReference type="InterPro" id="IPR012337">
    <property type="entry name" value="RNaseH-like_sf"/>
</dbReference>
<dbReference type="EMBL" id="MT631541">
    <property type="protein sequence ID" value="QNO53413.1"/>
    <property type="molecule type" value="Genomic_DNA"/>
</dbReference>
<keyword evidence="1" id="KW-0472">Membrane</keyword>
<dbReference type="InterPro" id="IPR006783">
    <property type="entry name" value="Transposase_ISC1217"/>
</dbReference>
<keyword evidence="1" id="KW-1133">Transmembrane helix</keyword>
<keyword evidence="1" id="KW-0812">Transmembrane</keyword>
<proteinExistence type="predicted"/>
<dbReference type="SUPFAM" id="SSF53098">
    <property type="entry name" value="Ribonuclease H-like"/>
    <property type="match status" value="1"/>
</dbReference>
<evidence type="ECO:0000313" key="2">
    <source>
        <dbReference type="EMBL" id="QNO53413.1"/>
    </source>
</evidence>
<feature type="transmembrane region" description="Helical" evidence="1">
    <location>
        <begin position="85"/>
        <end position="105"/>
    </location>
</feature>
<evidence type="ECO:0008006" key="3">
    <source>
        <dbReference type="Google" id="ProtNLM"/>
    </source>
</evidence>
<accession>A0A7G9YZH9</accession>
<dbReference type="Pfam" id="PF04693">
    <property type="entry name" value="DDE_Tnp_2"/>
    <property type="match status" value="1"/>
</dbReference>
<organism evidence="2">
    <name type="scientific">Candidatus Methanophagaceae archaeon ANME-1 ERB6</name>
    <dbReference type="NCBI Taxonomy" id="2759912"/>
    <lineage>
        <taxon>Archaea</taxon>
        <taxon>Methanobacteriati</taxon>
        <taxon>Methanobacteriota</taxon>
        <taxon>Stenosarchaea group</taxon>
        <taxon>Methanomicrobia</taxon>
        <taxon>Candidatus Methanophagales</taxon>
        <taxon>Candidatus Methanophagaceae</taxon>
    </lineage>
</organism>
<gene>
    <name evidence="2" type="ORF">JNHLJEBA_00023</name>
</gene>
<sequence>MIDGKSYIIYPFKRCIWQGTAGNLFLVRGEGYDDFTPLFTTSLNTKPETAVMKYKERTAIEQTNKELKSYLGIEGNYFRTKKSNYGYIFILCLVYNFIQYVRLYLTDKSFKEVFEELSFYLLCKEPPKCVSQLEKELESIFGNVGSEGSNKIKTWLERTMNISGAVIAE</sequence>
<reference evidence="2" key="1">
    <citation type="submission" date="2020-06" db="EMBL/GenBank/DDBJ databases">
        <title>Unique genomic features of the anaerobic methanotrophic archaea.</title>
        <authorList>
            <person name="Chadwick G.L."/>
            <person name="Skennerton C.T."/>
            <person name="Laso-Perez R."/>
            <person name="Leu A.O."/>
            <person name="Speth D.R."/>
            <person name="Yu H."/>
            <person name="Morgan-Lang C."/>
            <person name="Hatzenpichler R."/>
            <person name="Goudeau D."/>
            <person name="Malmstrom R."/>
            <person name="Brazelton W.J."/>
            <person name="Woyke T."/>
            <person name="Hallam S.J."/>
            <person name="Tyson G.W."/>
            <person name="Wegener G."/>
            <person name="Boetius A."/>
            <person name="Orphan V."/>
        </authorList>
    </citation>
    <scope>NUCLEOTIDE SEQUENCE</scope>
</reference>
<name>A0A7G9YZH9_9EURY</name>
<dbReference type="AlphaFoldDB" id="A0A7G9YZH9"/>
<evidence type="ECO:0000256" key="1">
    <source>
        <dbReference type="SAM" id="Phobius"/>
    </source>
</evidence>